<feature type="signal peptide" evidence="1">
    <location>
        <begin position="1"/>
        <end position="19"/>
    </location>
</feature>
<comment type="caution">
    <text evidence="2">The sequence shown here is derived from an EMBL/GenBank/DDBJ whole genome shotgun (WGS) entry which is preliminary data.</text>
</comment>
<dbReference type="EMBL" id="AJWJ01000478">
    <property type="protein sequence ID" value="KAF2070536.1"/>
    <property type="molecule type" value="Genomic_DNA"/>
</dbReference>
<gene>
    <name evidence="2" type="ORF">CYY_008141</name>
</gene>
<sequence length="327" mass="36646">MKALSIIALLLCLINFIQCADLEINTFYIFTKYNKFYSFNTTTGLPIKSQQAPMENNYFFYGSLSANAEKNTILFLVQDMGKQKDGLMEYDIEANKFTPLNFIEDSYGGFEFPQVWAYDEAYNFAALPSNVMNDETGQLSIFVWNFTASELVTNTLQTGPLNQFSPGAYPVGSYDPTTGNYYIVYVQNAKDFNQGTTLIVYNMWTQQVVQQPVYFDILFYAPAVAFVNGQLFFIETSAFVNYQIYTVNIQAKTVTLAYTIASGKFKTPGNLSSIYGALKNSIVLFSSATANHFTTSVMDLTSQMIHSAPAYASTTLDIGYEWISGGF</sequence>
<proteinExistence type="predicted"/>
<dbReference type="Proteomes" id="UP000695562">
    <property type="component" value="Unassembled WGS sequence"/>
</dbReference>
<keyword evidence="1" id="KW-0732">Signal</keyword>
<evidence type="ECO:0000313" key="3">
    <source>
        <dbReference type="Proteomes" id="UP000695562"/>
    </source>
</evidence>
<accession>A0A8J4PPQ2</accession>
<dbReference type="AlphaFoldDB" id="A0A8J4PPQ2"/>
<name>A0A8J4PPQ2_9MYCE</name>
<dbReference type="OrthoDB" id="19528at2759"/>
<feature type="chain" id="PRO_5035144847" evidence="1">
    <location>
        <begin position="20"/>
        <end position="327"/>
    </location>
</feature>
<evidence type="ECO:0000256" key="1">
    <source>
        <dbReference type="SAM" id="SignalP"/>
    </source>
</evidence>
<organism evidence="2 3">
    <name type="scientific">Polysphondylium violaceum</name>
    <dbReference type="NCBI Taxonomy" id="133409"/>
    <lineage>
        <taxon>Eukaryota</taxon>
        <taxon>Amoebozoa</taxon>
        <taxon>Evosea</taxon>
        <taxon>Eumycetozoa</taxon>
        <taxon>Dictyostelia</taxon>
        <taxon>Dictyosteliales</taxon>
        <taxon>Dictyosteliaceae</taxon>
        <taxon>Polysphondylium</taxon>
    </lineage>
</organism>
<reference evidence="2" key="1">
    <citation type="submission" date="2020-01" db="EMBL/GenBank/DDBJ databases">
        <title>Development of genomics and gene disruption for Polysphondylium violaceum indicates a role for the polyketide synthase stlB in stalk morphogenesis.</title>
        <authorList>
            <person name="Narita B."/>
            <person name="Kawabe Y."/>
            <person name="Kin K."/>
            <person name="Saito T."/>
            <person name="Gibbs R."/>
            <person name="Kuspa A."/>
            <person name="Muzny D."/>
            <person name="Queller D."/>
            <person name="Richards S."/>
            <person name="Strassman J."/>
            <person name="Sucgang R."/>
            <person name="Worley K."/>
            <person name="Schaap P."/>
        </authorList>
    </citation>
    <scope>NUCLEOTIDE SEQUENCE</scope>
    <source>
        <strain evidence="2">QSvi11</strain>
    </source>
</reference>
<evidence type="ECO:0000313" key="2">
    <source>
        <dbReference type="EMBL" id="KAF2070536.1"/>
    </source>
</evidence>
<keyword evidence="3" id="KW-1185">Reference proteome</keyword>
<protein>
    <submittedName>
        <fullName evidence="2">Uncharacterized protein</fullName>
    </submittedName>
</protein>